<feature type="region of interest" description="Disordered" evidence="1">
    <location>
        <begin position="1"/>
        <end position="25"/>
    </location>
</feature>
<dbReference type="Proteomes" id="UP000799421">
    <property type="component" value="Unassembled WGS sequence"/>
</dbReference>
<dbReference type="AlphaFoldDB" id="A0A6A7CC54"/>
<feature type="compositionally biased region" description="Low complexity" evidence="1">
    <location>
        <begin position="13"/>
        <end position="24"/>
    </location>
</feature>
<evidence type="ECO:0000256" key="1">
    <source>
        <dbReference type="SAM" id="MobiDB-lite"/>
    </source>
</evidence>
<proteinExistence type="predicted"/>
<dbReference type="EMBL" id="MU005957">
    <property type="protein sequence ID" value="KAF2864475.1"/>
    <property type="molecule type" value="Genomic_DNA"/>
</dbReference>
<gene>
    <name evidence="2" type="ORF">K470DRAFT_254115</name>
</gene>
<accession>A0A6A7CC54</accession>
<evidence type="ECO:0000313" key="2">
    <source>
        <dbReference type="EMBL" id="KAF2864475.1"/>
    </source>
</evidence>
<keyword evidence="3" id="KW-1185">Reference proteome</keyword>
<name>A0A6A7CC54_9PEZI</name>
<reference evidence="2" key="1">
    <citation type="journal article" date="2020" name="Stud. Mycol.">
        <title>101 Dothideomycetes genomes: a test case for predicting lifestyles and emergence of pathogens.</title>
        <authorList>
            <person name="Haridas S."/>
            <person name="Albert R."/>
            <person name="Binder M."/>
            <person name="Bloem J."/>
            <person name="Labutti K."/>
            <person name="Salamov A."/>
            <person name="Andreopoulos B."/>
            <person name="Baker S."/>
            <person name="Barry K."/>
            <person name="Bills G."/>
            <person name="Bluhm B."/>
            <person name="Cannon C."/>
            <person name="Castanera R."/>
            <person name="Culley D."/>
            <person name="Daum C."/>
            <person name="Ezra D."/>
            <person name="Gonzalez J."/>
            <person name="Henrissat B."/>
            <person name="Kuo A."/>
            <person name="Liang C."/>
            <person name="Lipzen A."/>
            <person name="Lutzoni F."/>
            <person name="Magnuson J."/>
            <person name="Mondo S."/>
            <person name="Nolan M."/>
            <person name="Ohm R."/>
            <person name="Pangilinan J."/>
            <person name="Park H.-J."/>
            <person name="Ramirez L."/>
            <person name="Alfaro M."/>
            <person name="Sun H."/>
            <person name="Tritt A."/>
            <person name="Yoshinaga Y."/>
            <person name="Zwiers L.-H."/>
            <person name="Turgeon B."/>
            <person name="Goodwin S."/>
            <person name="Spatafora J."/>
            <person name="Crous P."/>
            <person name="Grigoriev I."/>
        </authorList>
    </citation>
    <scope>NUCLEOTIDE SEQUENCE</scope>
    <source>
        <strain evidence="2">CBS 480.64</strain>
    </source>
</reference>
<protein>
    <submittedName>
        <fullName evidence="2">Uncharacterized protein</fullName>
    </submittedName>
</protein>
<evidence type="ECO:0000313" key="3">
    <source>
        <dbReference type="Proteomes" id="UP000799421"/>
    </source>
</evidence>
<organism evidence="2 3">
    <name type="scientific">Piedraia hortae CBS 480.64</name>
    <dbReference type="NCBI Taxonomy" id="1314780"/>
    <lineage>
        <taxon>Eukaryota</taxon>
        <taxon>Fungi</taxon>
        <taxon>Dikarya</taxon>
        <taxon>Ascomycota</taxon>
        <taxon>Pezizomycotina</taxon>
        <taxon>Dothideomycetes</taxon>
        <taxon>Dothideomycetidae</taxon>
        <taxon>Capnodiales</taxon>
        <taxon>Piedraiaceae</taxon>
        <taxon>Piedraia</taxon>
    </lineage>
</organism>
<sequence length="81" mass="8757">MGGRSFFIQTRQSSSLPIKGSLSSHEQCSQDRSATHFLSHTRTKHPASAVPFVAIGIIIMAQQAPYPANALHGLREADVVI</sequence>